<evidence type="ECO:0000313" key="3">
    <source>
        <dbReference type="Proteomes" id="UP001465153"/>
    </source>
</evidence>
<accession>A0ABQ0AAR3</accession>
<dbReference type="InterPro" id="IPR036680">
    <property type="entry name" value="SPOR-like_sf"/>
</dbReference>
<proteinExistence type="predicted"/>
<dbReference type="RefSeq" id="WP_353303446.1">
    <property type="nucleotide sequence ID" value="NZ_BAABWN010000008.1"/>
</dbReference>
<organism evidence="2 3">
    <name type="scientific">Sessilibacter corallicola</name>
    <dbReference type="NCBI Taxonomy" id="2904075"/>
    <lineage>
        <taxon>Bacteria</taxon>
        <taxon>Pseudomonadati</taxon>
        <taxon>Pseudomonadota</taxon>
        <taxon>Gammaproteobacteria</taxon>
        <taxon>Cellvibrionales</taxon>
        <taxon>Cellvibrionaceae</taxon>
        <taxon>Sessilibacter</taxon>
    </lineage>
</organism>
<name>A0ABQ0AAR3_9GAMM</name>
<comment type="caution">
    <text evidence="2">The sequence shown here is derived from an EMBL/GenBank/DDBJ whole genome shotgun (WGS) entry which is preliminary data.</text>
</comment>
<reference evidence="2 3" key="1">
    <citation type="submission" date="2024-04" db="EMBL/GenBank/DDBJ databases">
        <title>Draft genome sequence of Sessilibacter corallicola NBRC 116591.</title>
        <authorList>
            <person name="Miyakawa T."/>
            <person name="Kusuya Y."/>
            <person name="Miura T."/>
        </authorList>
    </citation>
    <scope>NUCLEOTIDE SEQUENCE [LARGE SCALE GENOMIC DNA]</scope>
    <source>
        <strain evidence="2 3">KU-00831-HH</strain>
    </source>
</reference>
<dbReference type="InterPro" id="IPR007730">
    <property type="entry name" value="SPOR-like_dom"/>
</dbReference>
<evidence type="ECO:0000313" key="2">
    <source>
        <dbReference type="EMBL" id="GAA6168690.1"/>
    </source>
</evidence>
<sequence length="230" mass="25293">MKAIFILLLVINTVLAGWNIFDGVSDQESNAGIAVTERARPHLPSLEVLTKEQLDNLKVLSTSNTSDPVFEELCSMVGPYKNLARADILIERLSALDVNAQLETLEIPIEPAYWVYLPPLPSKDSAYRKLSELQTLGIDSYVIPKGNLSNGISLGLFNEYSGAIAKKEDLEAKGYAVEIHEEQRTIAQNWVVAKSSESAKITPKIWSSLISGQENVGYQQNFCPAVASLK</sequence>
<dbReference type="SUPFAM" id="SSF110997">
    <property type="entry name" value="Sporulation related repeat"/>
    <property type="match status" value="1"/>
</dbReference>
<keyword evidence="3" id="KW-1185">Reference proteome</keyword>
<dbReference type="Proteomes" id="UP001465153">
    <property type="component" value="Unassembled WGS sequence"/>
</dbReference>
<dbReference type="EMBL" id="BAABWN010000008">
    <property type="protein sequence ID" value="GAA6168690.1"/>
    <property type="molecule type" value="Genomic_DNA"/>
</dbReference>
<protein>
    <recommendedName>
        <fullName evidence="1">SPOR domain-containing protein</fullName>
    </recommendedName>
</protein>
<gene>
    <name evidence="2" type="ORF">NBRC116591_25010</name>
</gene>
<dbReference type="Pfam" id="PF05036">
    <property type="entry name" value="SPOR"/>
    <property type="match status" value="1"/>
</dbReference>
<feature type="domain" description="SPOR" evidence="1">
    <location>
        <begin position="77"/>
        <end position="143"/>
    </location>
</feature>
<evidence type="ECO:0000259" key="1">
    <source>
        <dbReference type="Pfam" id="PF05036"/>
    </source>
</evidence>